<reference evidence="4 5" key="1">
    <citation type="journal article" date="2014" name="Am. J. Bot.">
        <title>Genome assembly and annotation for red clover (Trifolium pratense; Fabaceae).</title>
        <authorList>
            <person name="Istvanek J."/>
            <person name="Jaros M."/>
            <person name="Krenek A."/>
            <person name="Repkova J."/>
        </authorList>
    </citation>
    <scope>NUCLEOTIDE SEQUENCE [LARGE SCALE GENOMIC DNA]</scope>
    <source>
        <strain evidence="5">cv. Tatra</strain>
        <tissue evidence="4">Young leaves</tissue>
    </source>
</reference>
<organism evidence="4 5">
    <name type="scientific">Trifolium pratense</name>
    <name type="common">Red clover</name>
    <dbReference type="NCBI Taxonomy" id="57577"/>
    <lineage>
        <taxon>Eukaryota</taxon>
        <taxon>Viridiplantae</taxon>
        <taxon>Streptophyta</taxon>
        <taxon>Embryophyta</taxon>
        <taxon>Tracheophyta</taxon>
        <taxon>Spermatophyta</taxon>
        <taxon>Magnoliopsida</taxon>
        <taxon>eudicotyledons</taxon>
        <taxon>Gunneridae</taxon>
        <taxon>Pentapetalae</taxon>
        <taxon>rosids</taxon>
        <taxon>fabids</taxon>
        <taxon>Fabales</taxon>
        <taxon>Fabaceae</taxon>
        <taxon>Papilionoideae</taxon>
        <taxon>50 kb inversion clade</taxon>
        <taxon>NPAAA clade</taxon>
        <taxon>Hologalegina</taxon>
        <taxon>IRL clade</taxon>
        <taxon>Trifolieae</taxon>
        <taxon>Trifolium</taxon>
    </lineage>
</organism>
<keyword evidence="2" id="KW-0143">Chaperone</keyword>
<dbReference type="InterPro" id="IPR001844">
    <property type="entry name" value="Cpn60/GroEL"/>
</dbReference>
<dbReference type="GO" id="GO:0005524">
    <property type="term" value="F:ATP binding"/>
    <property type="evidence" value="ECO:0007669"/>
    <property type="project" value="InterPro"/>
</dbReference>
<dbReference type="SUPFAM" id="SSF48592">
    <property type="entry name" value="GroEL equatorial domain-like"/>
    <property type="match status" value="1"/>
</dbReference>
<evidence type="ECO:0000256" key="2">
    <source>
        <dbReference type="ARBA" id="ARBA00023186"/>
    </source>
</evidence>
<name>A0A2K3JQC1_TRIPR</name>
<evidence type="ECO:0000313" key="4">
    <source>
        <dbReference type="EMBL" id="PNX56208.1"/>
    </source>
</evidence>
<dbReference type="STRING" id="57577.A0A2K3JQC1"/>
<dbReference type="GO" id="GO:0042026">
    <property type="term" value="P:protein refolding"/>
    <property type="evidence" value="ECO:0007669"/>
    <property type="project" value="InterPro"/>
</dbReference>
<dbReference type="GO" id="GO:0140662">
    <property type="term" value="F:ATP-dependent protein folding chaperone"/>
    <property type="evidence" value="ECO:0007669"/>
    <property type="project" value="InterPro"/>
</dbReference>
<dbReference type="InterPro" id="IPR027413">
    <property type="entry name" value="GROEL-like_equatorial_sf"/>
</dbReference>
<comment type="caution">
    <text evidence="4">The sequence shown here is derived from an EMBL/GenBank/DDBJ whole genome shotgun (WGS) entry which is preliminary data.</text>
</comment>
<gene>
    <name evidence="4" type="ORF">L195_g058093</name>
</gene>
<dbReference type="Gene3D" id="3.30.260.10">
    <property type="entry name" value="TCP-1-like chaperonin intermediate domain"/>
    <property type="match status" value="1"/>
</dbReference>
<accession>A0A2K3JQC1</accession>
<sequence length="114" mass="11994">MNDLAGDGTSTAIILARAMIKSGLLAVAFGANPIALKKGMEKTVKELVKFLKKRSIPVEGRDHIKAVATISAGNDEYVGNLIAEAIEKIGYDGVITIESSSSSETSVVIEEGMK</sequence>
<dbReference type="Pfam" id="PF00118">
    <property type="entry name" value="Cpn60_TCP1"/>
    <property type="match status" value="1"/>
</dbReference>
<keyword evidence="3" id="KW-0812">Transmembrane</keyword>
<dbReference type="Proteomes" id="UP000236291">
    <property type="component" value="Unassembled WGS sequence"/>
</dbReference>
<keyword evidence="3" id="KW-0472">Membrane</keyword>
<comment type="similarity">
    <text evidence="1">Belongs to the chaperonin (HSP60) family.</text>
</comment>
<feature type="transmembrane region" description="Helical" evidence="3">
    <location>
        <begin position="12"/>
        <end position="35"/>
    </location>
</feature>
<evidence type="ECO:0000313" key="5">
    <source>
        <dbReference type="Proteomes" id="UP000236291"/>
    </source>
</evidence>
<reference evidence="4 5" key="2">
    <citation type="journal article" date="2017" name="Front. Plant Sci.">
        <title>Gene Classification and Mining of Molecular Markers Useful in Red Clover (Trifolium pratense) Breeding.</title>
        <authorList>
            <person name="Istvanek J."/>
            <person name="Dluhosova J."/>
            <person name="Dluhos P."/>
            <person name="Patkova L."/>
            <person name="Nedelnik J."/>
            <person name="Repkova J."/>
        </authorList>
    </citation>
    <scope>NUCLEOTIDE SEQUENCE [LARGE SCALE GENOMIC DNA]</scope>
    <source>
        <strain evidence="5">cv. Tatra</strain>
        <tissue evidence="4">Young leaves</tissue>
    </source>
</reference>
<evidence type="ECO:0000256" key="1">
    <source>
        <dbReference type="ARBA" id="ARBA00006607"/>
    </source>
</evidence>
<feature type="non-terminal residue" evidence="4">
    <location>
        <position position="114"/>
    </location>
</feature>
<dbReference type="AlphaFoldDB" id="A0A2K3JQC1"/>
<dbReference type="InterPro" id="IPR002423">
    <property type="entry name" value="Cpn60/GroEL/TCP-1"/>
</dbReference>
<evidence type="ECO:0000256" key="3">
    <source>
        <dbReference type="SAM" id="Phobius"/>
    </source>
</evidence>
<protein>
    <submittedName>
        <fullName evidence="4">Rubisco large subunit-binding protein subunit alpha</fullName>
    </submittedName>
</protein>
<dbReference type="Gene3D" id="1.10.560.10">
    <property type="entry name" value="GroEL-like equatorial domain"/>
    <property type="match status" value="1"/>
</dbReference>
<keyword evidence="3" id="KW-1133">Transmembrane helix</keyword>
<dbReference type="InterPro" id="IPR027410">
    <property type="entry name" value="TCP-1-like_intermed_sf"/>
</dbReference>
<proteinExistence type="inferred from homology"/>
<dbReference type="PANTHER" id="PTHR45633">
    <property type="entry name" value="60 KDA HEAT SHOCK PROTEIN, MITOCHONDRIAL"/>
    <property type="match status" value="1"/>
</dbReference>
<dbReference type="EMBL" id="ASHM01118680">
    <property type="protein sequence ID" value="PNX56208.1"/>
    <property type="molecule type" value="Genomic_DNA"/>
</dbReference>